<protein>
    <submittedName>
        <fullName evidence="1">Uncharacterized protein</fullName>
    </submittedName>
</protein>
<dbReference type="EMBL" id="SZNQ01000001">
    <property type="protein sequence ID" value="TKS98879.1"/>
    <property type="molecule type" value="Genomic_DNA"/>
</dbReference>
<evidence type="ECO:0000313" key="2">
    <source>
        <dbReference type="Proteomes" id="UP000305929"/>
    </source>
</evidence>
<dbReference type="OrthoDB" id="6039651at2"/>
<evidence type="ECO:0000313" key="1">
    <source>
        <dbReference type="EMBL" id="TKS98879.1"/>
    </source>
</evidence>
<comment type="caution">
    <text evidence="1">The sequence shown here is derived from an EMBL/GenBank/DDBJ whole genome shotgun (WGS) entry which is preliminary data.</text>
</comment>
<gene>
    <name evidence="1" type="ORF">E4U91_01205</name>
</gene>
<dbReference type="Proteomes" id="UP000305929">
    <property type="component" value="Unassembled WGS sequence"/>
</dbReference>
<organism evidence="1 2">
    <name type="scientific">Streptomyces lasalocidi</name>
    <name type="common">Streptomyces lasaliensis</name>
    <dbReference type="NCBI Taxonomy" id="324833"/>
    <lineage>
        <taxon>Bacteria</taxon>
        <taxon>Bacillati</taxon>
        <taxon>Actinomycetota</taxon>
        <taxon>Actinomycetes</taxon>
        <taxon>Kitasatosporales</taxon>
        <taxon>Streptomycetaceae</taxon>
        <taxon>Streptomyces</taxon>
    </lineage>
</organism>
<dbReference type="AlphaFoldDB" id="A0A4U5WBL0"/>
<sequence>MMVSEAEYLEYLRAERRGYAWVMQYHGGLTPAEAHRAAAEQNPYEAEDDPYRTLVFHDEAWHWAMQAIHGERYASEHPELAHPSPAYQALT</sequence>
<proteinExistence type="predicted"/>
<keyword evidence="2" id="KW-1185">Reference proteome</keyword>
<reference evidence="1 2" key="1">
    <citation type="submission" date="2019-04" db="EMBL/GenBank/DDBJ databases">
        <title>Streptomyces lasaliensis sp. nov., an Actinomycete isolated from soil which produces the polyether antibiotic lasalocid.</title>
        <authorList>
            <person name="Erwin G."/>
            <person name="Haber C."/>
        </authorList>
    </citation>
    <scope>NUCLEOTIDE SEQUENCE [LARGE SCALE GENOMIC DNA]</scope>
    <source>
        <strain evidence="1 2">X-537</strain>
    </source>
</reference>
<name>A0A4U5WBL0_STRLS</name>
<accession>A0A4U5WBL0</accession>